<feature type="region of interest" description="Disordered" evidence="1">
    <location>
        <begin position="81"/>
        <end position="100"/>
    </location>
</feature>
<dbReference type="AlphaFoldDB" id="A0A8K0N3D9"/>
<dbReference type="EMBL" id="CM017877">
    <property type="protein sequence ID" value="KAG1347918.1"/>
    <property type="molecule type" value="Genomic_DNA"/>
</dbReference>
<feature type="compositionally biased region" description="Basic residues" evidence="1">
    <location>
        <begin position="90"/>
        <end position="100"/>
    </location>
</feature>
<reference evidence="2" key="2">
    <citation type="submission" date="2019-07" db="EMBL/GenBank/DDBJ databases">
        <authorList>
            <person name="Yang Y."/>
            <person name="Bocs S."/>
            <person name="Baudouin L."/>
        </authorList>
    </citation>
    <scope>NUCLEOTIDE SEQUENCE</scope>
    <source>
        <tissue evidence="2">Spear leaf of Hainan Tall coconut</tissue>
    </source>
</reference>
<sequence>MEELLNYGFNNILDSAMFFRLLTEHMARFFDNKKTMEEVLQSIKDYKKLAKEKAMKEAKIIEELKKQLQEKLATIKEKNKALMDHQRKANERKKRLLELQ</sequence>
<proteinExistence type="predicted"/>
<name>A0A8K0N3D9_COCNU</name>
<gene>
    <name evidence="2" type="ORF">COCNU_06G017470</name>
</gene>
<evidence type="ECO:0000256" key="1">
    <source>
        <dbReference type="SAM" id="MobiDB-lite"/>
    </source>
</evidence>
<protein>
    <submittedName>
        <fullName evidence="2">Uncharacterized protein</fullName>
    </submittedName>
</protein>
<evidence type="ECO:0000313" key="2">
    <source>
        <dbReference type="EMBL" id="KAG1347918.1"/>
    </source>
</evidence>
<comment type="caution">
    <text evidence="2">The sequence shown here is derived from an EMBL/GenBank/DDBJ whole genome shotgun (WGS) entry which is preliminary data.</text>
</comment>
<reference evidence="2" key="1">
    <citation type="journal article" date="2017" name="Gigascience">
        <title>The genome draft of coconut (Cocos nucifera).</title>
        <authorList>
            <person name="Xiao Y."/>
            <person name="Xu P."/>
            <person name="Fan H."/>
            <person name="Baudouin L."/>
            <person name="Xia W."/>
            <person name="Bocs S."/>
            <person name="Xu J."/>
            <person name="Li Q."/>
            <person name="Guo A."/>
            <person name="Zhou L."/>
            <person name="Li J."/>
            <person name="Wu Y."/>
            <person name="Ma Z."/>
            <person name="Armero A."/>
            <person name="Issali A.E."/>
            <person name="Liu N."/>
            <person name="Peng M."/>
            <person name="Yang Y."/>
        </authorList>
    </citation>
    <scope>NUCLEOTIDE SEQUENCE</scope>
    <source>
        <tissue evidence="2">Spear leaf of Hainan Tall coconut</tissue>
    </source>
</reference>
<dbReference type="Proteomes" id="UP000797356">
    <property type="component" value="Chromosome 6"/>
</dbReference>
<organism evidence="2 3">
    <name type="scientific">Cocos nucifera</name>
    <name type="common">Coconut palm</name>
    <dbReference type="NCBI Taxonomy" id="13894"/>
    <lineage>
        <taxon>Eukaryota</taxon>
        <taxon>Viridiplantae</taxon>
        <taxon>Streptophyta</taxon>
        <taxon>Embryophyta</taxon>
        <taxon>Tracheophyta</taxon>
        <taxon>Spermatophyta</taxon>
        <taxon>Magnoliopsida</taxon>
        <taxon>Liliopsida</taxon>
        <taxon>Arecaceae</taxon>
        <taxon>Arecoideae</taxon>
        <taxon>Cocoseae</taxon>
        <taxon>Attaleinae</taxon>
        <taxon>Cocos</taxon>
    </lineage>
</organism>
<accession>A0A8K0N3D9</accession>
<evidence type="ECO:0000313" key="3">
    <source>
        <dbReference type="Proteomes" id="UP000797356"/>
    </source>
</evidence>
<keyword evidence="3" id="KW-1185">Reference proteome</keyword>